<comment type="caution">
    <text evidence="3">The sequence shown here is derived from an EMBL/GenBank/DDBJ whole genome shotgun (WGS) entry which is preliminary data.</text>
</comment>
<evidence type="ECO:0000313" key="3">
    <source>
        <dbReference type="EMBL" id="KXB32329.1"/>
    </source>
</evidence>
<feature type="domain" description="Rhodanese" evidence="2">
    <location>
        <begin position="17"/>
        <end position="133"/>
    </location>
</feature>
<protein>
    <submittedName>
        <fullName evidence="3">tRNA 2-selenouridine synthase</fullName>
    </submittedName>
</protein>
<dbReference type="InterPro" id="IPR001763">
    <property type="entry name" value="Rhodanese-like_dom"/>
</dbReference>
<name>A0A133XN33_9RHOO</name>
<keyword evidence="1" id="KW-0711">Selenium</keyword>
<organism evidence="3 4">
    <name type="scientific">Dechloromonas denitrificans</name>
    <dbReference type="NCBI Taxonomy" id="281362"/>
    <lineage>
        <taxon>Bacteria</taxon>
        <taxon>Pseudomonadati</taxon>
        <taxon>Pseudomonadota</taxon>
        <taxon>Betaproteobacteria</taxon>
        <taxon>Rhodocyclales</taxon>
        <taxon>Azonexaceae</taxon>
        <taxon>Dechloromonas</taxon>
    </lineage>
</organism>
<dbReference type="Pfam" id="PF26341">
    <property type="entry name" value="AAA_SelU"/>
    <property type="match status" value="1"/>
</dbReference>
<dbReference type="NCBIfam" id="NF008752">
    <property type="entry name" value="PRK11784.1-4"/>
    <property type="match status" value="1"/>
</dbReference>
<dbReference type="SUPFAM" id="SSF52821">
    <property type="entry name" value="Rhodanese/Cell cycle control phosphatase"/>
    <property type="match status" value="1"/>
</dbReference>
<evidence type="ECO:0000259" key="2">
    <source>
        <dbReference type="PROSITE" id="PS50206"/>
    </source>
</evidence>
<dbReference type="GO" id="GO:0002098">
    <property type="term" value="P:tRNA wobble uridine modification"/>
    <property type="evidence" value="ECO:0007669"/>
    <property type="project" value="InterPro"/>
</dbReference>
<proteinExistence type="predicted"/>
<dbReference type="EMBL" id="LODL01000005">
    <property type="protein sequence ID" value="KXB32329.1"/>
    <property type="molecule type" value="Genomic_DNA"/>
</dbReference>
<dbReference type="Proteomes" id="UP000070186">
    <property type="component" value="Unassembled WGS sequence"/>
</dbReference>
<keyword evidence="4" id="KW-1185">Reference proteome</keyword>
<dbReference type="Pfam" id="PF00581">
    <property type="entry name" value="Rhodanese"/>
    <property type="match status" value="1"/>
</dbReference>
<dbReference type="GO" id="GO:0043828">
    <property type="term" value="F:tRNA 2-selenouridine synthase activity"/>
    <property type="evidence" value="ECO:0007669"/>
    <property type="project" value="InterPro"/>
</dbReference>
<dbReference type="NCBIfam" id="TIGR03167">
    <property type="entry name" value="tRNA_sel_U_synt"/>
    <property type="match status" value="1"/>
</dbReference>
<dbReference type="NCBIfam" id="NF008750">
    <property type="entry name" value="PRK11784.1-2"/>
    <property type="match status" value="1"/>
</dbReference>
<dbReference type="RefSeq" id="WP_066879676.1">
    <property type="nucleotide sequence ID" value="NZ_LODL01000005.1"/>
</dbReference>
<dbReference type="STRING" id="281362.AT959_01105"/>
<dbReference type="InterPro" id="IPR058840">
    <property type="entry name" value="AAA_SelU"/>
</dbReference>
<dbReference type="Gene3D" id="3.40.250.10">
    <property type="entry name" value="Rhodanese-like domain"/>
    <property type="match status" value="1"/>
</dbReference>
<dbReference type="PANTHER" id="PTHR30401:SF0">
    <property type="entry name" value="TRNA 2-SELENOURIDINE SYNTHASE"/>
    <property type="match status" value="1"/>
</dbReference>
<dbReference type="SMART" id="SM00450">
    <property type="entry name" value="RHOD"/>
    <property type="match status" value="1"/>
</dbReference>
<dbReference type="PANTHER" id="PTHR30401">
    <property type="entry name" value="TRNA 2-SELENOURIDINE SYNTHASE"/>
    <property type="match status" value="1"/>
</dbReference>
<dbReference type="InterPro" id="IPR036873">
    <property type="entry name" value="Rhodanese-like_dom_sf"/>
</dbReference>
<dbReference type="PROSITE" id="PS50206">
    <property type="entry name" value="RHODANESE_3"/>
    <property type="match status" value="1"/>
</dbReference>
<reference evidence="3 4" key="1">
    <citation type="submission" date="2015-12" db="EMBL/GenBank/DDBJ databases">
        <title>Nitrous oxide reduction kinetics distinguish bacteria harboring typical versus atypical NosZ.</title>
        <authorList>
            <person name="Yoon S."/>
            <person name="Nissen S."/>
            <person name="Park D."/>
            <person name="Sanford R.A."/>
            <person name="Loeffler F.E."/>
        </authorList>
    </citation>
    <scope>NUCLEOTIDE SEQUENCE [LARGE SCALE GENOMIC DNA]</scope>
    <source>
        <strain evidence="3 4">ATCC BAA-841</strain>
    </source>
</reference>
<dbReference type="AlphaFoldDB" id="A0A133XN33"/>
<gene>
    <name evidence="3" type="ORF">AT959_01105</name>
</gene>
<sequence>MKQNRPTVADLAAYDEIIDVRSPAEFAEDHIPGAINCPVLDDAQRAEVGTLYKQVSPFEAKKIGAALVSENIARHLRERFLDRPKTWKPLIYCWRGGDRSGSMTTIFRAIGWPAGQLDGGYKAWRGHVIAELARLPQNLDFQVVCGPTGSAKTRILQAIGQLGGQVLDLETLACHKGSVLGVLPGQPQPAQKSFETSLLQAIAAFDPTRPVYVEAESRKIGRLHLPDALLERIRLGNCLNIEASTEARVAFLLHDYDYFLHDPTFLIERLEPLRGLQSKETMSRWLSLIESGHWSELVRELLDLHYDPHYRRSQDRNYTGMQDPACFTTDDLSAAGIERLAAAITQGRCAHTA</sequence>
<evidence type="ECO:0000313" key="4">
    <source>
        <dbReference type="Proteomes" id="UP000070186"/>
    </source>
</evidence>
<evidence type="ECO:0000256" key="1">
    <source>
        <dbReference type="ARBA" id="ARBA00023266"/>
    </source>
</evidence>
<dbReference type="InterPro" id="IPR017582">
    <property type="entry name" value="SelU"/>
</dbReference>
<accession>A0A133XN33</accession>